<name>Q4W5S6_CAEEL</name>
<dbReference type="InParanoid" id="Q4W5S6"/>
<gene>
    <name evidence="2 4" type="primary">irld-67</name>
    <name evidence="2" type="ORF">CELE_ZK355.7</name>
    <name evidence="4" type="ORF">ZK355.7</name>
</gene>
<sequence>MVYLSKSKVQNIHARYCESLNESRPIYPIYFFNLCYYEKLSTLADDCDAIFGDVVVDVNDGRYLYKFFGVGNIFGSLKIQYTKIEGLDFLLGLDFVGSLDASQTPVLIRSNNYLKQAFLLLNNIISANNDQLVMYDNPSLFLNNQQCLMYQIDFDIKMDYRDCRPYIYDN</sequence>
<dbReference type="AlphaFoldDB" id="Q4W5S6"/>
<keyword evidence="3" id="KW-1185">Reference proteome</keyword>
<proteinExistence type="predicted"/>
<dbReference type="RefSeq" id="NP_001022520.1">
    <property type="nucleotide sequence ID" value="NM_001027349.1"/>
</dbReference>
<dbReference type="SMR" id="Q4W5S6"/>
<keyword evidence="2" id="KW-0675">Receptor</keyword>
<dbReference type="AGR" id="WB:WBGene00044369"/>
<dbReference type="SUPFAM" id="SSF52058">
    <property type="entry name" value="L domain-like"/>
    <property type="match status" value="1"/>
</dbReference>
<dbReference type="InterPro" id="IPR053079">
    <property type="entry name" value="SPS2_domain"/>
</dbReference>
<dbReference type="InterPro" id="IPR036941">
    <property type="entry name" value="Rcpt_L-dom_sf"/>
</dbReference>
<evidence type="ECO:0000313" key="2">
    <source>
        <dbReference type="EMBL" id="CCD73709.1"/>
    </source>
</evidence>
<dbReference type="Gene3D" id="3.80.20.20">
    <property type="entry name" value="Receptor L-domain"/>
    <property type="match status" value="1"/>
</dbReference>
<organism evidence="2 3">
    <name type="scientific">Caenorhabditis elegans</name>
    <dbReference type="NCBI Taxonomy" id="6239"/>
    <lineage>
        <taxon>Eukaryota</taxon>
        <taxon>Metazoa</taxon>
        <taxon>Ecdysozoa</taxon>
        <taxon>Nematoda</taxon>
        <taxon>Chromadorea</taxon>
        <taxon>Rhabditida</taxon>
        <taxon>Rhabditina</taxon>
        <taxon>Rhabditomorpha</taxon>
        <taxon>Rhabditoidea</taxon>
        <taxon>Rhabditidae</taxon>
        <taxon>Peloderinae</taxon>
        <taxon>Caenorhabditis</taxon>
    </lineage>
</organism>
<dbReference type="Pfam" id="PF01030">
    <property type="entry name" value="Recep_L_domain"/>
    <property type="match status" value="1"/>
</dbReference>
<dbReference type="OMA" id="HARYCES"/>
<dbReference type="PaxDb" id="6239-ZK355.7"/>
<reference evidence="2 3" key="1">
    <citation type="journal article" date="1998" name="Science">
        <title>Genome sequence of the nematode C. elegans: a platform for investigating biology.</title>
        <authorList>
            <consortium name="The C. elegans sequencing consortium"/>
            <person name="Sulson J.E."/>
            <person name="Waterston R."/>
        </authorList>
    </citation>
    <scope>NUCLEOTIDE SEQUENCE [LARGE SCALE GENOMIC DNA]</scope>
    <source>
        <strain evidence="2 3">Bristol N2</strain>
    </source>
</reference>
<evidence type="ECO:0000313" key="4">
    <source>
        <dbReference type="WormBase" id="ZK355.7"/>
    </source>
</evidence>
<dbReference type="GeneID" id="3565420"/>
<dbReference type="WormBase" id="ZK355.7">
    <property type="protein sequence ID" value="CE38764"/>
    <property type="gene ID" value="WBGene00044369"/>
    <property type="gene designation" value="irld-67"/>
</dbReference>
<evidence type="ECO:0000259" key="1">
    <source>
        <dbReference type="Pfam" id="PF01030"/>
    </source>
</evidence>
<dbReference type="PANTHER" id="PTHR21662:SF57">
    <property type="entry name" value="RECEPTOR L-DOMAIN DOMAIN-CONTAINING PROTEIN"/>
    <property type="match status" value="1"/>
</dbReference>
<dbReference type="HOGENOM" id="CLU_1572014_0_0_1"/>
<dbReference type="PhylomeDB" id="Q4W5S6"/>
<dbReference type="UCSC" id="ZK355.7">
    <property type="organism name" value="c. elegans"/>
</dbReference>
<evidence type="ECO:0000313" key="3">
    <source>
        <dbReference type="Proteomes" id="UP000001940"/>
    </source>
</evidence>
<accession>Q4W5S6</accession>
<dbReference type="PANTHER" id="PTHR21662">
    <property type="entry name" value="RECEPTOR PROTEIN-TYROSINE KINASE"/>
    <property type="match status" value="1"/>
</dbReference>
<feature type="domain" description="Receptor L-domain" evidence="1">
    <location>
        <begin position="46"/>
        <end position="148"/>
    </location>
</feature>
<dbReference type="EMBL" id="BX284602">
    <property type="protein sequence ID" value="CCD73709.1"/>
    <property type="molecule type" value="Genomic_DNA"/>
</dbReference>
<dbReference type="KEGG" id="cel:CELE_ZK355.7"/>
<dbReference type="Proteomes" id="UP000001940">
    <property type="component" value="Chromosome II"/>
</dbReference>
<protein>
    <submittedName>
        <fullName evidence="2">Receptor L-domain domain-containing protein</fullName>
    </submittedName>
</protein>
<dbReference type="CTD" id="3565420"/>
<dbReference type="Bgee" id="WBGene00044369">
    <property type="expression patterns" value="Expressed in larva"/>
</dbReference>
<dbReference type="InterPro" id="IPR000494">
    <property type="entry name" value="Rcpt_L-dom"/>
</dbReference>
<dbReference type="eggNOG" id="ENOG502TJIR">
    <property type="taxonomic scope" value="Eukaryota"/>
</dbReference>